<dbReference type="RefSeq" id="WP_188774528.1">
    <property type="nucleotide sequence ID" value="NZ_BMMB01000002.1"/>
</dbReference>
<organism evidence="1 2">
    <name type="scientific">Paenibacillus hunanensis</name>
    <dbReference type="NCBI Taxonomy" id="539262"/>
    <lineage>
        <taxon>Bacteria</taxon>
        <taxon>Bacillati</taxon>
        <taxon>Bacillota</taxon>
        <taxon>Bacilli</taxon>
        <taxon>Bacillales</taxon>
        <taxon>Paenibacillaceae</taxon>
        <taxon>Paenibacillus</taxon>
    </lineage>
</organism>
<evidence type="ECO:0000313" key="1">
    <source>
        <dbReference type="EMBL" id="MDR6244912.1"/>
    </source>
</evidence>
<gene>
    <name evidence="1" type="ORF">JOC58_002809</name>
</gene>
<proteinExistence type="predicted"/>
<dbReference type="Proteomes" id="UP001185028">
    <property type="component" value="Unassembled WGS sequence"/>
</dbReference>
<keyword evidence="2" id="KW-1185">Reference proteome</keyword>
<dbReference type="EMBL" id="JAVDQH010000010">
    <property type="protein sequence ID" value="MDR6244912.1"/>
    <property type="molecule type" value="Genomic_DNA"/>
</dbReference>
<reference evidence="1 2" key="1">
    <citation type="submission" date="2023-07" db="EMBL/GenBank/DDBJ databases">
        <title>Genomic Encyclopedia of Type Strains, Phase IV (KMG-IV): sequencing the most valuable type-strain genomes for metagenomic binning, comparative biology and taxonomic classification.</title>
        <authorList>
            <person name="Goeker M."/>
        </authorList>
    </citation>
    <scope>NUCLEOTIDE SEQUENCE [LARGE SCALE GENOMIC DNA]</scope>
    <source>
        <strain evidence="1 2">DSM 22170</strain>
    </source>
</reference>
<comment type="caution">
    <text evidence="1">The sequence shown here is derived from an EMBL/GenBank/DDBJ whole genome shotgun (WGS) entry which is preliminary data.</text>
</comment>
<sequence>MKRWIIALLISISAIIILVPSIIYATSTFSLKQNDVNIVSDNNEHHDSENNELANLETSITHFAGTASGSKQVASAFIVPIHYGHVTLHFSNHSSAATTIAINNNQSSKVYFTRQIAAGSSYTWRSAEHHTAGIQSGDYTITYRSSSSSVHMDYSGIASDTMQKVEIN</sequence>
<accession>A0ABU1J1R8</accession>
<name>A0ABU1J1R8_9BACL</name>
<protein>
    <submittedName>
        <fullName evidence="1">Uncharacterized protein</fullName>
    </submittedName>
</protein>
<evidence type="ECO:0000313" key="2">
    <source>
        <dbReference type="Proteomes" id="UP001185028"/>
    </source>
</evidence>